<dbReference type="InterPro" id="IPR009057">
    <property type="entry name" value="Homeodomain-like_sf"/>
</dbReference>
<reference evidence="4 5" key="1">
    <citation type="submission" date="2020-08" db="EMBL/GenBank/DDBJ databases">
        <title>Genome public.</title>
        <authorList>
            <person name="Liu C."/>
            <person name="Sun Q."/>
        </authorList>
    </citation>
    <scope>NUCLEOTIDE SEQUENCE [LARGE SCALE GENOMIC DNA]</scope>
    <source>
        <strain evidence="4 5">M2</strain>
    </source>
</reference>
<name>A0ABR7GP23_9FIRM</name>
<proteinExistence type="predicted"/>
<accession>A0ABR7GP23</accession>
<dbReference type="PROSITE" id="PS50977">
    <property type="entry name" value="HTH_TETR_2"/>
    <property type="match status" value="1"/>
</dbReference>
<dbReference type="PRINTS" id="PR00455">
    <property type="entry name" value="HTHTETR"/>
</dbReference>
<dbReference type="PANTHER" id="PTHR43479:SF11">
    <property type="entry name" value="ACREF_ENVCD OPERON REPRESSOR-RELATED"/>
    <property type="match status" value="1"/>
</dbReference>
<keyword evidence="1 2" id="KW-0238">DNA-binding</keyword>
<gene>
    <name evidence="4" type="ORF">H8S02_08910</name>
</gene>
<evidence type="ECO:0000313" key="5">
    <source>
        <dbReference type="Proteomes" id="UP000641741"/>
    </source>
</evidence>
<evidence type="ECO:0000259" key="3">
    <source>
        <dbReference type="PROSITE" id="PS50977"/>
    </source>
</evidence>
<keyword evidence="5" id="KW-1185">Reference proteome</keyword>
<protein>
    <submittedName>
        <fullName evidence="4">TetR/AcrR family transcriptional regulator</fullName>
    </submittedName>
</protein>
<evidence type="ECO:0000256" key="1">
    <source>
        <dbReference type="ARBA" id="ARBA00023125"/>
    </source>
</evidence>
<feature type="DNA-binding region" description="H-T-H motif" evidence="2">
    <location>
        <begin position="29"/>
        <end position="48"/>
    </location>
</feature>
<evidence type="ECO:0000313" key="4">
    <source>
        <dbReference type="EMBL" id="MBC5696064.1"/>
    </source>
</evidence>
<evidence type="ECO:0000256" key="2">
    <source>
        <dbReference type="PROSITE-ProRule" id="PRU00335"/>
    </source>
</evidence>
<dbReference type="Proteomes" id="UP000641741">
    <property type="component" value="Unassembled WGS sequence"/>
</dbReference>
<dbReference type="InterPro" id="IPR001647">
    <property type="entry name" value="HTH_TetR"/>
</dbReference>
<dbReference type="RefSeq" id="WP_186970226.1">
    <property type="nucleotide sequence ID" value="NZ_JACOPK010000007.1"/>
</dbReference>
<dbReference type="PANTHER" id="PTHR43479">
    <property type="entry name" value="ACREF/ENVCD OPERON REPRESSOR-RELATED"/>
    <property type="match status" value="1"/>
</dbReference>
<comment type="caution">
    <text evidence="4">The sequence shown here is derived from an EMBL/GenBank/DDBJ whole genome shotgun (WGS) entry which is preliminary data.</text>
</comment>
<dbReference type="InterPro" id="IPR023772">
    <property type="entry name" value="DNA-bd_HTH_TetR-type_CS"/>
</dbReference>
<sequence>MQVLKDELRHRILLESEHLFLQRGYDRTSMQMIADKVNISKGNLYHYFKNKEELFYELTDSAAEGLKNLILRSRSGRFSNIADSREFQLLLQEEILSLLLAEKYGLLLIMEQGKGTRYEHLRPTMVALIAEQIEPLLADEENALLLAQIMADNLVGGIIQILKNRVRPREVRVCMNRLLDYHTKGIHALRVE</sequence>
<organism evidence="4 5">
    <name type="scientific">Agathobaculum hominis</name>
    <dbReference type="NCBI Taxonomy" id="2763014"/>
    <lineage>
        <taxon>Bacteria</taxon>
        <taxon>Bacillati</taxon>
        <taxon>Bacillota</taxon>
        <taxon>Clostridia</taxon>
        <taxon>Eubacteriales</taxon>
        <taxon>Butyricicoccaceae</taxon>
        <taxon>Agathobaculum</taxon>
    </lineage>
</organism>
<feature type="domain" description="HTH tetR-type" evidence="3">
    <location>
        <begin position="6"/>
        <end position="66"/>
    </location>
</feature>
<dbReference type="SUPFAM" id="SSF46689">
    <property type="entry name" value="Homeodomain-like"/>
    <property type="match status" value="1"/>
</dbReference>
<dbReference type="PROSITE" id="PS01081">
    <property type="entry name" value="HTH_TETR_1"/>
    <property type="match status" value="1"/>
</dbReference>
<dbReference type="EMBL" id="JACOPK010000007">
    <property type="protein sequence ID" value="MBC5696064.1"/>
    <property type="molecule type" value="Genomic_DNA"/>
</dbReference>
<dbReference type="Gene3D" id="1.10.357.10">
    <property type="entry name" value="Tetracycline Repressor, domain 2"/>
    <property type="match status" value="1"/>
</dbReference>
<dbReference type="Pfam" id="PF00440">
    <property type="entry name" value="TetR_N"/>
    <property type="match status" value="1"/>
</dbReference>
<dbReference type="InterPro" id="IPR050624">
    <property type="entry name" value="HTH-type_Tx_Regulator"/>
</dbReference>